<proteinExistence type="predicted"/>
<organism evidence="2">
    <name type="scientific">Camponotus floridanus</name>
    <name type="common">Florida carpenter ant</name>
    <dbReference type="NCBI Taxonomy" id="104421"/>
    <lineage>
        <taxon>Eukaryota</taxon>
        <taxon>Metazoa</taxon>
        <taxon>Ecdysozoa</taxon>
        <taxon>Arthropoda</taxon>
        <taxon>Hexapoda</taxon>
        <taxon>Insecta</taxon>
        <taxon>Pterygota</taxon>
        <taxon>Neoptera</taxon>
        <taxon>Endopterygota</taxon>
        <taxon>Hymenoptera</taxon>
        <taxon>Apocrita</taxon>
        <taxon>Aculeata</taxon>
        <taxon>Formicoidea</taxon>
        <taxon>Formicidae</taxon>
        <taxon>Formicinae</taxon>
        <taxon>Camponotus</taxon>
    </lineage>
</organism>
<protein>
    <submittedName>
        <fullName evidence="1">Uncharacterized protein</fullName>
    </submittedName>
</protein>
<feature type="non-terminal residue" evidence="1">
    <location>
        <position position="60"/>
    </location>
</feature>
<feature type="non-terminal residue" evidence="1">
    <location>
        <position position="1"/>
    </location>
</feature>
<dbReference type="AlphaFoldDB" id="E2B0E2"/>
<keyword evidence="2" id="KW-1185">Reference proteome</keyword>
<reference evidence="1 2" key="1">
    <citation type="journal article" date="2010" name="Science">
        <title>Genomic comparison of the ants Camponotus floridanus and Harpegnathos saltator.</title>
        <authorList>
            <person name="Bonasio R."/>
            <person name="Zhang G."/>
            <person name="Ye C."/>
            <person name="Mutti N.S."/>
            <person name="Fang X."/>
            <person name="Qin N."/>
            <person name="Donahue G."/>
            <person name="Yang P."/>
            <person name="Li Q."/>
            <person name="Li C."/>
            <person name="Zhang P."/>
            <person name="Huang Z."/>
            <person name="Berger S.L."/>
            <person name="Reinberg D."/>
            <person name="Wang J."/>
            <person name="Liebig J."/>
        </authorList>
    </citation>
    <scope>NUCLEOTIDE SEQUENCE [LARGE SCALE GENOMIC DNA]</scope>
    <source>
        <strain evidence="2">C129</strain>
    </source>
</reference>
<dbReference type="Proteomes" id="UP000000311">
    <property type="component" value="Unassembled WGS sequence"/>
</dbReference>
<evidence type="ECO:0000313" key="2">
    <source>
        <dbReference type="Proteomes" id="UP000000311"/>
    </source>
</evidence>
<dbReference type="EMBL" id="GL444520">
    <property type="protein sequence ID" value="EFN60847.1"/>
    <property type="molecule type" value="Genomic_DNA"/>
</dbReference>
<dbReference type="InParanoid" id="E2B0E2"/>
<dbReference type="OrthoDB" id="7552331at2759"/>
<gene>
    <name evidence="1" type="ORF">EAG_00400</name>
</gene>
<name>E2B0E2_CAMFO</name>
<evidence type="ECO:0000313" key="1">
    <source>
        <dbReference type="EMBL" id="EFN60847.1"/>
    </source>
</evidence>
<sequence length="60" mass="6892">IWEAAVKITKRHFYTVTQSRLMTFEEYATLLTEIEAILNSRPLTPLSNDPNDFDALTPAH</sequence>
<accession>E2B0E2</accession>